<dbReference type="EMBL" id="LR738855">
    <property type="protein sequence ID" value="VZH86020.1"/>
    <property type="molecule type" value="Genomic_DNA"/>
</dbReference>
<proteinExistence type="predicted"/>
<evidence type="ECO:0000313" key="2">
    <source>
        <dbReference type="Proteomes" id="UP000423525"/>
    </source>
</evidence>
<sequence>MPKERQAVCGRFLVNNQHFKRLNVKTSEIPAYSYGHHNTEDPLFVLPSSLKHIFYPHTWAIFGYFLATTQFKQTISPYHPHIARVLPQVTFVSLIAEREQ</sequence>
<dbReference type="KEGG" id="crf:FRC0190_01958"/>
<name>A0A6I8MIP6_9CORY</name>
<dbReference type="AlphaFoldDB" id="A0A6I8MIP6"/>
<evidence type="ECO:0000313" key="1">
    <source>
        <dbReference type="EMBL" id="VZH86020.1"/>
    </source>
</evidence>
<gene>
    <name evidence="1" type="ORF">FRC0190_01958</name>
</gene>
<protein>
    <submittedName>
        <fullName evidence="1">Uncharacterized protein</fullName>
    </submittedName>
</protein>
<organism evidence="1 2">
    <name type="scientific">Corynebacterium rouxii</name>
    <dbReference type="NCBI Taxonomy" id="2719119"/>
    <lineage>
        <taxon>Bacteria</taxon>
        <taxon>Bacillati</taxon>
        <taxon>Actinomycetota</taxon>
        <taxon>Actinomycetes</taxon>
        <taxon>Mycobacteriales</taxon>
        <taxon>Corynebacteriaceae</taxon>
        <taxon>Corynebacterium</taxon>
    </lineage>
</organism>
<dbReference type="Proteomes" id="UP000423525">
    <property type="component" value="Chromosome"/>
</dbReference>
<reference evidence="1 2" key="1">
    <citation type="submission" date="2019-11" db="EMBL/GenBank/DDBJ databases">
        <authorList>
            <person name="Brisse S."/>
        </authorList>
    </citation>
    <scope>NUCLEOTIDE SEQUENCE [LARGE SCALE GENOMIC DNA]</scope>
    <source>
        <strain evidence="1">FRC0190</strain>
    </source>
</reference>
<accession>A0A6I8MIP6</accession>